<protein>
    <submittedName>
        <fullName evidence="1">Uncharacterized protein</fullName>
    </submittedName>
</protein>
<sequence>MKNDLLDSQLFKSHIRPQINMTFKCCIY</sequence>
<proteinExistence type="predicted"/>
<name>A0A0E9T7H8_ANGAN</name>
<reference evidence="1" key="1">
    <citation type="submission" date="2014-11" db="EMBL/GenBank/DDBJ databases">
        <authorList>
            <person name="Amaro Gonzalez C."/>
        </authorList>
    </citation>
    <scope>NUCLEOTIDE SEQUENCE</scope>
</reference>
<evidence type="ECO:0000313" key="1">
    <source>
        <dbReference type="EMBL" id="JAH48718.1"/>
    </source>
</evidence>
<accession>A0A0E9T7H8</accession>
<dbReference type="AlphaFoldDB" id="A0A0E9T7H8"/>
<dbReference type="EMBL" id="GBXM01059859">
    <property type="protein sequence ID" value="JAH48718.1"/>
    <property type="molecule type" value="Transcribed_RNA"/>
</dbReference>
<organism evidence="1">
    <name type="scientific">Anguilla anguilla</name>
    <name type="common">European freshwater eel</name>
    <name type="synonym">Muraena anguilla</name>
    <dbReference type="NCBI Taxonomy" id="7936"/>
    <lineage>
        <taxon>Eukaryota</taxon>
        <taxon>Metazoa</taxon>
        <taxon>Chordata</taxon>
        <taxon>Craniata</taxon>
        <taxon>Vertebrata</taxon>
        <taxon>Euteleostomi</taxon>
        <taxon>Actinopterygii</taxon>
        <taxon>Neopterygii</taxon>
        <taxon>Teleostei</taxon>
        <taxon>Anguilliformes</taxon>
        <taxon>Anguillidae</taxon>
        <taxon>Anguilla</taxon>
    </lineage>
</organism>
<reference evidence="1" key="2">
    <citation type="journal article" date="2015" name="Fish Shellfish Immunol.">
        <title>Early steps in the European eel (Anguilla anguilla)-Vibrio vulnificus interaction in the gills: Role of the RtxA13 toxin.</title>
        <authorList>
            <person name="Callol A."/>
            <person name="Pajuelo D."/>
            <person name="Ebbesson L."/>
            <person name="Teles M."/>
            <person name="MacKenzie S."/>
            <person name="Amaro C."/>
        </authorList>
    </citation>
    <scope>NUCLEOTIDE SEQUENCE</scope>
</reference>